<dbReference type="InterPro" id="IPR003607">
    <property type="entry name" value="HD/PDEase_dom"/>
</dbReference>
<dbReference type="PANTHER" id="PTHR33594:SF1">
    <property type="entry name" value="HD_PDEASE DOMAIN-CONTAINING PROTEIN"/>
    <property type="match status" value="1"/>
</dbReference>
<evidence type="ECO:0000259" key="1">
    <source>
        <dbReference type="SMART" id="SM00471"/>
    </source>
</evidence>
<dbReference type="EMBL" id="JAFFGZ010000004">
    <property type="protein sequence ID" value="KAK4645408.1"/>
    <property type="molecule type" value="Genomic_DNA"/>
</dbReference>
<proteinExistence type="predicted"/>
<keyword evidence="3" id="KW-1185">Reference proteome</keyword>
<accession>A0ABR0FN67</accession>
<comment type="caution">
    <text evidence="2">The sequence shown here is derived from an EMBL/GenBank/DDBJ whole genome shotgun (WGS) entry which is preliminary data.</text>
</comment>
<evidence type="ECO:0000313" key="2">
    <source>
        <dbReference type="EMBL" id="KAK4645408.1"/>
    </source>
</evidence>
<dbReference type="GeneID" id="87895330"/>
<dbReference type="CDD" id="cd00077">
    <property type="entry name" value="HDc"/>
    <property type="match status" value="1"/>
</dbReference>
<dbReference type="RefSeq" id="XP_062734384.1">
    <property type="nucleotide sequence ID" value="XM_062875848.1"/>
</dbReference>
<sequence>MSQTLTALSNSNITTHSASNLPSSPHHLFTTLHQKIRTAKMEALLTDPLIISVTSYVKDYMRNYDASHDFDHIQRVLSLSHHIYAHTPPQQQPLDLKAIHLSALLHDVGDRKYLLPNQDPTTLISTTLLSLSCPPSLAQKVQEICLAVSYSTEVKNPSHVQSILAKHPELGVVQDADRLDAIGAVGIARMFTFGGAKGSRSLQASVDHIDEKLVKLEGMMKTAEGRRLAGERTERLRRFRAEWEEEVGFVEKLRLSKGEEK</sequence>
<dbReference type="Proteomes" id="UP001322138">
    <property type="component" value="Unassembled WGS sequence"/>
</dbReference>
<feature type="domain" description="HD/PDEase" evidence="1">
    <location>
        <begin position="65"/>
        <end position="191"/>
    </location>
</feature>
<dbReference type="PANTHER" id="PTHR33594">
    <property type="entry name" value="SUPERFAMILY HYDROLASE, PUTATIVE (AFU_ORTHOLOGUE AFUA_1G03035)-RELATED"/>
    <property type="match status" value="1"/>
</dbReference>
<gene>
    <name evidence="2" type="ORF">QC761_201190</name>
</gene>
<evidence type="ECO:0000313" key="3">
    <source>
        <dbReference type="Proteomes" id="UP001322138"/>
    </source>
</evidence>
<name>A0ABR0FN67_9PEZI</name>
<organism evidence="2 3">
    <name type="scientific">Podospora bellae-mahoneyi</name>
    <dbReference type="NCBI Taxonomy" id="2093777"/>
    <lineage>
        <taxon>Eukaryota</taxon>
        <taxon>Fungi</taxon>
        <taxon>Dikarya</taxon>
        <taxon>Ascomycota</taxon>
        <taxon>Pezizomycotina</taxon>
        <taxon>Sordariomycetes</taxon>
        <taxon>Sordariomycetidae</taxon>
        <taxon>Sordariales</taxon>
        <taxon>Podosporaceae</taxon>
        <taxon>Podospora</taxon>
    </lineage>
</organism>
<protein>
    <recommendedName>
        <fullName evidence="1">HD/PDEase domain-containing protein</fullName>
    </recommendedName>
</protein>
<reference evidence="2 3" key="1">
    <citation type="journal article" date="2023" name="bioRxiv">
        <title>High-quality genome assemblies of four members of thePodospora anserinaspecies complex.</title>
        <authorList>
            <person name="Ament-Velasquez S.L."/>
            <person name="Vogan A.A."/>
            <person name="Wallerman O."/>
            <person name="Hartmann F."/>
            <person name="Gautier V."/>
            <person name="Silar P."/>
            <person name="Giraud T."/>
            <person name="Johannesson H."/>
        </authorList>
    </citation>
    <scope>NUCLEOTIDE SEQUENCE [LARGE SCALE GENOMIC DNA]</scope>
    <source>
        <strain evidence="2 3">CBS 112042</strain>
    </source>
</reference>
<dbReference type="SMART" id="SM00471">
    <property type="entry name" value="HDc"/>
    <property type="match status" value="1"/>
</dbReference>
<dbReference type="Gene3D" id="1.10.3210.50">
    <property type="match status" value="1"/>
</dbReference>
<dbReference type="SUPFAM" id="SSF109604">
    <property type="entry name" value="HD-domain/PDEase-like"/>
    <property type="match status" value="1"/>
</dbReference>